<dbReference type="PANTHER" id="PTHR30336:SF20">
    <property type="entry name" value="DUF218 DOMAIN-CONTAINING PROTEIN"/>
    <property type="match status" value="1"/>
</dbReference>
<evidence type="ECO:0000313" key="3">
    <source>
        <dbReference type="Proteomes" id="UP000823886"/>
    </source>
</evidence>
<dbReference type="AlphaFoldDB" id="A0A9D2PNL1"/>
<dbReference type="GO" id="GO:0005886">
    <property type="term" value="C:plasma membrane"/>
    <property type="evidence" value="ECO:0007669"/>
    <property type="project" value="TreeGrafter"/>
</dbReference>
<reference evidence="2" key="2">
    <citation type="submission" date="2021-04" db="EMBL/GenBank/DDBJ databases">
        <authorList>
            <person name="Gilroy R."/>
        </authorList>
    </citation>
    <scope>NUCLEOTIDE SEQUENCE</scope>
    <source>
        <strain evidence="2">ChiBcec2-3848</strain>
    </source>
</reference>
<name>A0A9D2PNL1_9FIRM</name>
<comment type="caution">
    <text evidence="2">The sequence shown here is derived from an EMBL/GenBank/DDBJ whole genome shotgun (WGS) entry which is preliminary data.</text>
</comment>
<dbReference type="PANTHER" id="PTHR30336">
    <property type="entry name" value="INNER MEMBRANE PROTEIN, PROBABLE PERMEASE"/>
    <property type="match status" value="1"/>
</dbReference>
<sequence length="210" mass="24516">MNKRFLDQITEFIFPEQEPEKADIIFIPGSGFPQLAEHGAELYHQGFAPRILPSGRYSKLLGHFAGVQEKQEIYTGSYETEWEFLKEVLLQCRVPQSAILKEDQATYTYENAIFSRQVTDGLQLDIQKAILCCKPYHARRSLLYYQLLYPDTQFLVCPVKDSQITRENWYQSRQGTELVLGEAERIGIQFHEILRQMRVEEGWEADSTQR</sequence>
<dbReference type="InterPro" id="IPR003848">
    <property type="entry name" value="DUF218"/>
</dbReference>
<dbReference type="InterPro" id="IPR014729">
    <property type="entry name" value="Rossmann-like_a/b/a_fold"/>
</dbReference>
<reference evidence="2" key="1">
    <citation type="journal article" date="2021" name="PeerJ">
        <title>Extensive microbial diversity within the chicken gut microbiome revealed by metagenomics and culture.</title>
        <authorList>
            <person name="Gilroy R."/>
            <person name="Ravi A."/>
            <person name="Getino M."/>
            <person name="Pursley I."/>
            <person name="Horton D.L."/>
            <person name="Alikhan N.F."/>
            <person name="Baker D."/>
            <person name="Gharbi K."/>
            <person name="Hall N."/>
            <person name="Watson M."/>
            <person name="Adriaenssens E.M."/>
            <person name="Foster-Nyarko E."/>
            <person name="Jarju S."/>
            <person name="Secka A."/>
            <person name="Antonio M."/>
            <person name="Oren A."/>
            <person name="Chaudhuri R.R."/>
            <person name="La Ragione R."/>
            <person name="Hildebrand F."/>
            <person name="Pallen M.J."/>
        </authorList>
    </citation>
    <scope>NUCLEOTIDE SEQUENCE</scope>
    <source>
        <strain evidence="2">ChiBcec2-3848</strain>
    </source>
</reference>
<organism evidence="2 3">
    <name type="scientific">Candidatus Blautia merdavium</name>
    <dbReference type="NCBI Taxonomy" id="2838494"/>
    <lineage>
        <taxon>Bacteria</taxon>
        <taxon>Bacillati</taxon>
        <taxon>Bacillota</taxon>
        <taxon>Clostridia</taxon>
        <taxon>Lachnospirales</taxon>
        <taxon>Lachnospiraceae</taxon>
        <taxon>Blautia</taxon>
    </lineage>
</organism>
<dbReference type="Gene3D" id="3.40.50.620">
    <property type="entry name" value="HUPs"/>
    <property type="match status" value="1"/>
</dbReference>
<gene>
    <name evidence="2" type="ORF">H9753_12405</name>
</gene>
<evidence type="ECO:0000313" key="2">
    <source>
        <dbReference type="EMBL" id="HJC64398.1"/>
    </source>
</evidence>
<dbReference type="CDD" id="cd06259">
    <property type="entry name" value="YdcF-like"/>
    <property type="match status" value="1"/>
</dbReference>
<feature type="domain" description="DUF218" evidence="1">
    <location>
        <begin position="23"/>
        <end position="168"/>
    </location>
</feature>
<dbReference type="InterPro" id="IPR051599">
    <property type="entry name" value="Cell_Envelope_Assoc"/>
</dbReference>
<dbReference type="EMBL" id="DWVZ01000165">
    <property type="protein sequence ID" value="HJC64398.1"/>
    <property type="molecule type" value="Genomic_DNA"/>
</dbReference>
<dbReference type="Pfam" id="PF02698">
    <property type="entry name" value="DUF218"/>
    <property type="match status" value="1"/>
</dbReference>
<accession>A0A9D2PNL1</accession>
<dbReference type="Proteomes" id="UP000823886">
    <property type="component" value="Unassembled WGS sequence"/>
</dbReference>
<proteinExistence type="predicted"/>
<evidence type="ECO:0000259" key="1">
    <source>
        <dbReference type="Pfam" id="PF02698"/>
    </source>
</evidence>
<protein>
    <submittedName>
        <fullName evidence="2">YdcF family protein</fullName>
    </submittedName>
</protein>